<keyword evidence="1" id="KW-0732">Signal</keyword>
<proteinExistence type="predicted"/>
<reference evidence="3" key="1">
    <citation type="submission" date="2021-01" db="EMBL/GenBank/DDBJ databases">
        <title>Marivirga aurantiaca sp. nov., isolated from intertidal surface sediments.</title>
        <authorList>
            <person name="Zhang M."/>
        </authorList>
    </citation>
    <scope>NUCLEOTIDE SEQUENCE</scope>
    <source>
        <strain evidence="3">S37H4</strain>
    </source>
</reference>
<accession>A0A934WX11</accession>
<feature type="chain" id="PRO_5037519950" evidence="1">
    <location>
        <begin position="20"/>
        <end position="191"/>
    </location>
</feature>
<dbReference type="Pfam" id="PF13590">
    <property type="entry name" value="DUF4136"/>
    <property type="match status" value="1"/>
</dbReference>
<organism evidence="3 4">
    <name type="scientific">Marivirga aurantiaca</name>
    <dbReference type="NCBI Taxonomy" id="2802615"/>
    <lineage>
        <taxon>Bacteria</taxon>
        <taxon>Pseudomonadati</taxon>
        <taxon>Bacteroidota</taxon>
        <taxon>Cytophagia</taxon>
        <taxon>Cytophagales</taxon>
        <taxon>Marivirgaceae</taxon>
        <taxon>Marivirga</taxon>
    </lineage>
</organism>
<protein>
    <submittedName>
        <fullName evidence="3">DUF4136 domain-containing protein</fullName>
    </submittedName>
</protein>
<feature type="signal peptide" evidence="1">
    <location>
        <begin position="1"/>
        <end position="19"/>
    </location>
</feature>
<keyword evidence="4" id="KW-1185">Reference proteome</keyword>
<dbReference type="EMBL" id="JAEQBW010000001">
    <property type="protein sequence ID" value="MBK6264472.1"/>
    <property type="molecule type" value="Genomic_DNA"/>
</dbReference>
<evidence type="ECO:0000313" key="3">
    <source>
        <dbReference type="EMBL" id="MBK6264472.1"/>
    </source>
</evidence>
<gene>
    <name evidence="3" type="ORF">JKA74_05435</name>
</gene>
<dbReference type="InterPro" id="IPR025411">
    <property type="entry name" value="DUF4136"/>
</dbReference>
<sequence length="191" mass="21530">MKNLLVLFLAFLFVANANAQTIYTELRDGVIDKDYDSFSLLDPTKKAEPNTKEAVIISDDYMTSIVTYTDPDFPSQDVKKQVEHAIKHELITDDYKHKKSGGEMLVSYLVFGREGTLKGDFTDDDELIGIDRAEEHDVKKGTLLISVIDKESGRTVWSGFSDGAFSSETPMDDNKVIKVVSDILDRLRLER</sequence>
<dbReference type="AlphaFoldDB" id="A0A934WX11"/>
<evidence type="ECO:0000313" key="4">
    <source>
        <dbReference type="Proteomes" id="UP000611723"/>
    </source>
</evidence>
<evidence type="ECO:0000256" key="1">
    <source>
        <dbReference type="SAM" id="SignalP"/>
    </source>
</evidence>
<dbReference type="Proteomes" id="UP000611723">
    <property type="component" value="Unassembled WGS sequence"/>
</dbReference>
<evidence type="ECO:0000259" key="2">
    <source>
        <dbReference type="Pfam" id="PF13590"/>
    </source>
</evidence>
<name>A0A934WX11_9BACT</name>
<dbReference type="RefSeq" id="WP_201430132.1">
    <property type="nucleotide sequence ID" value="NZ_JAEQBW010000001.1"/>
</dbReference>
<feature type="domain" description="DUF4136" evidence="2">
    <location>
        <begin position="57"/>
        <end position="185"/>
    </location>
</feature>
<comment type="caution">
    <text evidence="3">The sequence shown here is derived from an EMBL/GenBank/DDBJ whole genome shotgun (WGS) entry which is preliminary data.</text>
</comment>